<evidence type="ECO:0000256" key="8">
    <source>
        <dbReference type="ARBA" id="ARBA00023783"/>
    </source>
</evidence>
<evidence type="ECO:0000256" key="4">
    <source>
        <dbReference type="ARBA" id="ARBA00022603"/>
    </source>
</evidence>
<dbReference type="Pfam" id="PF01521">
    <property type="entry name" value="Fe-S_biosyn"/>
    <property type="match status" value="1"/>
</dbReference>
<dbReference type="GO" id="GO:0005634">
    <property type="term" value="C:nucleus"/>
    <property type="evidence" value="ECO:0007669"/>
    <property type="project" value="UniProtKB-SubCell"/>
</dbReference>
<evidence type="ECO:0000256" key="1">
    <source>
        <dbReference type="ARBA" id="ARBA00004123"/>
    </source>
</evidence>
<dbReference type="SUPFAM" id="SSF89360">
    <property type="entry name" value="HesB-like domain"/>
    <property type="match status" value="1"/>
</dbReference>
<dbReference type="InterPro" id="IPR017870">
    <property type="entry name" value="FeS_cluster_insertion_CS"/>
</dbReference>
<dbReference type="GO" id="GO:0016226">
    <property type="term" value="P:iron-sulfur cluster assembly"/>
    <property type="evidence" value="ECO:0007669"/>
    <property type="project" value="InterPro"/>
</dbReference>
<evidence type="ECO:0000259" key="12">
    <source>
        <dbReference type="Pfam" id="PF01728"/>
    </source>
</evidence>
<comment type="caution">
    <text evidence="13">The sequence shown here is derived from an EMBL/GenBank/DDBJ whole genome shotgun (WGS) entry which is preliminary data.</text>
</comment>
<protein>
    <recommendedName>
        <fullName evidence="10">Putative tRNA (cytidine(32)/guanosine(34)-2'-O)-methyltransferase</fullName>
        <ecNumber evidence="10">2.1.1.205</ecNumber>
    </recommendedName>
    <alternativeName>
        <fullName evidence="10">2'-O-ribose RNA methyltransferase TRM7 homolog</fullName>
    </alternativeName>
</protein>
<evidence type="ECO:0000259" key="11">
    <source>
        <dbReference type="Pfam" id="PF01521"/>
    </source>
</evidence>
<sequence>MGKASKDKRDIYYRKAKEEGWRARSAFKLIQIDDVFNIFEGVKHVVDLCAAPGSWSQVLSRKLYLPAVAKAEQIQQDDLPKIVAVDLQPMAPIEGVIQIQGDITREATAAEVISYFGGEPADLVVSDGAPDVTGMHDMDEFVQAQLILAALVIVTHVLRPHGTFIAKVFRGKEVDLLYSQLKVFFTDVTIAKPKSSRNSSVESFVVCQNFSPPEGFRPDQLRDLLESGSQEAYEAGISPIIPFVACGDLSGWDADQSYDLPAEGYVRAASTLEGVKRAAPPPAITLTDKALAHLRRLQSDSGGSQLLLRIGVKSGGCSGMSYSMDFENDSNVRPDDSIMEYADQFRLVCDPKSLLYLFGMHLDYSDALIGGGFQFQNPNAQDTCGCGKSFGV</sequence>
<dbReference type="SUPFAM" id="SSF53335">
    <property type="entry name" value="S-adenosyl-L-methionine-dependent methyltransferases"/>
    <property type="match status" value="1"/>
</dbReference>
<evidence type="ECO:0000256" key="6">
    <source>
        <dbReference type="ARBA" id="ARBA00022691"/>
    </source>
</evidence>
<keyword evidence="7 10" id="KW-0819">tRNA processing</keyword>
<reference evidence="13 14" key="1">
    <citation type="journal article" date="2024" name="Nat. Commun.">
        <title>Phylogenomics reveals the evolutionary origins of lichenization in chlorophyte algae.</title>
        <authorList>
            <person name="Puginier C."/>
            <person name="Libourel C."/>
            <person name="Otte J."/>
            <person name="Skaloud P."/>
            <person name="Haon M."/>
            <person name="Grisel S."/>
            <person name="Petersen M."/>
            <person name="Berrin J.G."/>
            <person name="Delaux P.M."/>
            <person name="Dal Grande F."/>
            <person name="Keller J."/>
        </authorList>
    </citation>
    <scope>NUCLEOTIDE SEQUENCE [LARGE SCALE GENOMIC DNA]</scope>
    <source>
        <strain evidence="13 14">SAG 2523</strain>
    </source>
</reference>
<dbReference type="FunFam" id="3.40.50.150:FF:000040">
    <property type="entry name" value="Putative ribosomal RNA methyltransferase 1"/>
    <property type="match status" value="1"/>
</dbReference>
<evidence type="ECO:0000256" key="9">
    <source>
        <dbReference type="ARBA" id="ARBA00048902"/>
    </source>
</evidence>
<dbReference type="InterPro" id="IPR028590">
    <property type="entry name" value="RNA_methyltr_E_TRM7"/>
</dbReference>
<dbReference type="PANTHER" id="PTHR10920">
    <property type="entry name" value="RIBOSOMAL RNA METHYLTRANSFERASE"/>
    <property type="match status" value="1"/>
</dbReference>
<feature type="domain" description="Ribosomal RNA methyltransferase FtsJ" evidence="12">
    <location>
        <begin position="21"/>
        <end position="210"/>
    </location>
</feature>
<dbReference type="NCBIfam" id="TIGR00049">
    <property type="entry name" value="iron-sulfur cluster assembly accessory protein"/>
    <property type="match status" value="1"/>
</dbReference>
<feature type="binding site" evidence="10">
    <location>
        <position position="127"/>
    </location>
    <ligand>
        <name>S-adenosyl-L-methionine</name>
        <dbReference type="ChEBI" id="CHEBI:59789"/>
    </ligand>
</feature>
<dbReference type="InterPro" id="IPR050082">
    <property type="entry name" value="RNA_methyltr_RlmE"/>
</dbReference>
<organism evidence="13 14">
    <name type="scientific">Apatococcus fuscideae</name>
    <dbReference type="NCBI Taxonomy" id="2026836"/>
    <lineage>
        <taxon>Eukaryota</taxon>
        <taxon>Viridiplantae</taxon>
        <taxon>Chlorophyta</taxon>
        <taxon>core chlorophytes</taxon>
        <taxon>Trebouxiophyceae</taxon>
        <taxon>Chlorellales</taxon>
        <taxon>Chlorellaceae</taxon>
        <taxon>Apatococcus</taxon>
    </lineage>
</organism>
<comment type="similarity">
    <text evidence="8">Belongs to the HesB/IscA family. Ycf83 subfamily.</text>
</comment>
<proteinExistence type="inferred from homology"/>
<dbReference type="HAMAP" id="MF_01547">
    <property type="entry name" value="RNA_methyltr_E"/>
    <property type="match status" value="1"/>
</dbReference>
<dbReference type="InterPro" id="IPR000361">
    <property type="entry name" value="ATAP_core_dom"/>
</dbReference>
<feature type="binding site" evidence="10">
    <location>
        <position position="53"/>
    </location>
    <ligand>
        <name>S-adenosyl-L-methionine</name>
        <dbReference type="ChEBI" id="CHEBI:59789"/>
    </ligand>
</feature>
<feature type="domain" description="Core" evidence="11">
    <location>
        <begin position="284"/>
        <end position="388"/>
    </location>
</feature>
<dbReference type="AlphaFoldDB" id="A0AAW1TEB4"/>
<comment type="subcellular location">
    <subcellularLocation>
        <location evidence="2 10">Cytoplasm</location>
    </subcellularLocation>
    <subcellularLocation>
        <location evidence="1">Nucleus</location>
    </subcellularLocation>
</comment>
<feature type="binding site" evidence="10">
    <location>
        <position position="102"/>
    </location>
    <ligand>
        <name>S-adenosyl-L-methionine</name>
        <dbReference type="ChEBI" id="CHEBI:59789"/>
    </ligand>
</feature>
<feature type="binding site" evidence="10">
    <location>
        <position position="86"/>
    </location>
    <ligand>
        <name>S-adenosyl-L-methionine</name>
        <dbReference type="ChEBI" id="CHEBI:59789"/>
    </ligand>
</feature>
<keyword evidence="5 10" id="KW-0808">Transferase</keyword>
<evidence type="ECO:0000256" key="10">
    <source>
        <dbReference type="HAMAP-Rule" id="MF_03162"/>
    </source>
</evidence>
<dbReference type="PROSITE" id="PS01152">
    <property type="entry name" value="HESB"/>
    <property type="match status" value="1"/>
</dbReference>
<dbReference type="EC" id="2.1.1.205" evidence="10"/>
<evidence type="ECO:0000313" key="13">
    <source>
        <dbReference type="EMBL" id="KAK9867138.1"/>
    </source>
</evidence>
<evidence type="ECO:0000313" key="14">
    <source>
        <dbReference type="Proteomes" id="UP001485043"/>
    </source>
</evidence>
<comment type="similarity">
    <text evidence="10">Belongs to the class I-like SAM-binding methyltransferase superfamily. RNA methyltransferase RlmE family. TRM7 subfamily.</text>
</comment>
<comment type="catalytic activity">
    <reaction evidence="9 10">
        <text>cytidine(32)/guanosine(34) in tRNA + 2 S-adenosyl-L-methionine = 2'-O-methylcytidine(32)/2'-O-methylguanosine(34) in tRNA + 2 S-adenosyl-L-homocysteine + 2 H(+)</text>
        <dbReference type="Rhea" id="RHEA:42396"/>
        <dbReference type="Rhea" id="RHEA-COMP:10246"/>
        <dbReference type="Rhea" id="RHEA-COMP:10247"/>
        <dbReference type="ChEBI" id="CHEBI:15378"/>
        <dbReference type="ChEBI" id="CHEBI:57856"/>
        <dbReference type="ChEBI" id="CHEBI:59789"/>
        <dbReference type="ChEBI" id="CHEBI:74269"/>
        <dbReference type="ChEBI" id="CHEBI:74445"/>
        <dbReference type="ChEBI" id="CHEBI:74495"/>
        <dbReference type="ChEBI" id="CHEBI:82748"/>
        <dbReference type="EC" id="2.1.1.205"/>
    </reaction>
</comment>
<dbReference type="Gene3D" id="2.60.300.12">
    <property type="entry name" value="HesB-like domain"/>
    <property type="match status" value="1"/>
</dbReference>
<dbReference type="EMBL" id="JALJOV010000106">
    <property type="protein sequence ID" value="KAK9867138.1"/>
    <property type="molecule type" value="Genomic_DNA"/>
</dbReference>
<dbReference type="InterPro" id="IPR035903">
    <property type="entry name" value="HesB-like_dom_sf"/>
</dbReference>
<dbReference type="HAMAP" id="MF_03162">
    <property type="entry name" value="RNA_methyltr_E_TRM7"/>
    <property type="match status" value="1"/>
</dbReference>
<dbReference type="FunFam" id="2.60.300.12:FF:000008">
    <property type="entry name" value="iron-sulfur assembly protein IscA, chloroplastic"/>
    <property type="match status" value="1"/>
</dbReference>
<comment type="function">
    <text evidence="10">Methylates the 2'-O-ribose of nucleotides at positions 32 and 34 of the tRNA anticodon loop of substrate tRNAs.</text>
</comment>
<dbReference type="InterPro" id="IPR029063">
    <property type="entry name" value="SAM-dependent_MTases_sf"/>
</dbReference>
<dbReference type="GO" id="GO:0002128">
    <property type="term" value="P:tRNA nucleoside ribose methylation"/>
    <property type="evidence" value="ECO:0007669"/>
    <property type="project" value="UniProtKB-UniRule"/>
</dbReference>
<dbReference type="GO" id="GO:0002181">
    <property type="term" value="P:cytoplasmic translation"/>
    <property type="evidence" value="ECO:0007669"/>
    <property type="project" value="UniProtKB-UniRule"/>
</dbReference>
<evidence type="ECO:0000256" key="3">
    <source>
        <dbReference type="ARBA" id="ARBA00022490"/>
    </source>
</evidence>
<dbReference type="InterPro" id="IPR002877">
    <property type="entry name" value="RNA_MeTrfase_FtsJ_dom"/>
</dbReference>
<evidence type="ECO:0000256" key="7">
    <source>
        <dbReference type="ARBA" id="ARBA00022694"/>
    </source>
</evidence>
<evidence type="ECO:0000256" key="2">
    <source>
        <dbReference type="ARBA" id="ARBA00004496"/>
    </source>
</evidence>
<dbReference type="Gene3D" id="3.40.50.150">
    <property type="entry name" value="Vaccinia Virus protein VP39"/>
    <property type="match status" value="1"/>
</dbReference>
<evidence type="ECO:0000256" key="5">
    <source>
        <dbReference type="ARBA" id="ARBA00022679"/>
    </source>
</evidence>
<dbReference type="GO" id="GO:0106340">
    <property type="term" value="F:tRNA (guanosine(34)-2'-O)-methyltransferase activity"/>
    <property type="evidence" value="ECO:0007669"/>
    <property type="project" value="UniProtKB-ARBA"/>
</dbReference>
<gene>
    <name evidence="13" type="ORF">WJX84_002796</name>
</gene>
<keyword evidence="4 10" id="KW-0489">Methyltransferase</keyword>
<dbReference type="GO" id="GO:0005737">
    <property type="term" value="C:cytoplasm"/>
    <property type="evidence" value="ECO:0007669"/>
    <property type="project" value="UniProtKB-SubCell"/>
</dbReference>
<dbReference type="GO" id="GO:0051536">
    <property type="term" value="F:iron-sulfur cluster binding"/>
    <property type="evidence" value="ECO:0007669"/>
    <property type="project" value="InterPro"/>
</dbReference>
<feature type="active site" description="Proton acceptor" evidence="10">
    <location>
        <position position="167"/>
    </location>
</feature>
<keyword evidence="3 10" id="KW-0963">Cytoplasm</keyword>
<dbReference type="InterPro" id="IPR016092">
    <property type="entry name" value="ATAP"/>
</dbReference>
<feature type="binding site" evidence="10">
    <location>
        <position position="55"/>
    </location>
    <ligand>
        <name>S-adenosyl-L-methionine</name>
        <dbReference type="ChEBI" id="CHEBI:59789"/>
    </ligand>
</feature>
<dbReference type="Proteomes" id="UP001485043">
    <property type="component" value="Unassembled WGS sequence"/>
</dbReference>
<accession>A0AAW1TEB4</accession>
<dbReference type="Pfam" id="PF01728">
    <property type="entry name" value="FtsJ"/>
    <property type="match status" value="1"/>
</dbReference>
<name>A0AAW1TEB4_9CHLO</name>
<keyword evidence="14" id="KW-1185">Reference proteome</keyword>
<keyword evidence="6 10" id="KW-0949">S-adenosyl-L-methionine</keyword>
<dbReference type="InterPro" id="IPR015507">
    <property type="entry name" value="rRNA-MeTfrase_E"/>
</dbReference>
<dbReference type="PANTHER" id="PTHR10920:SF12">
    <property type="entry name" value="TRNA (CYTIDINE(32)_GUANOSINE(34)-2'-O)-METHYLTRANSFERASE-RELATED"/>
    <property type="match status" value="1"/>
</dbReference>